<dbReference type="SUPFAM" id="SSF51735">
    <property type="entry name" value="NAD(P)-binding Rossmann-fold domains"/>
    <property type="match status" value="1"/>
</dbReference>
<accession>A0A1L9T033</accession>
<dbReference type="Proteomes" id="UP000184356">
    <property type="component" value="Unassembled WGS sequence"/>
</dbReference>
<name>A0A1L9T033_9EURO</name>
<dbReference type="InterPro" id="IPR008030">
    <property type="entry name" value="NmrA-like"/>
</dbReference>
<dbReference type="STRING" id="1036612.A0A1L9T033"/>
<dbReference type="GeneID" id="63767237"/>
<comment type="similarity">
    <text evidence="1">Belongs to the NmrA-type oxidoreductase family.</text>
</comment>
<evidence type="ECO:0000256" key="1">
    <source>
        <dbReference type="ARBA" id="ARBA00006328"/>
    </source>
</evidence>
<evidence type="ECO:0000259" key="3">
    <source>
        <dbReference type="Pfam" id="PF05368"/>
    </source>
</evidence>
<dbReference type="GO" id="GO:0005634">
    <property type="term" value="C:nucleus"/>
    <property type="evidence" value="ECO:0007669"/>
    <property type="project" value="TreeGrafter"/>
</dbReference>
<dbReference type="VEuPathDB" id="FungiDB:ASPSYDRAFT_82733"/>
<gene>
    <name evidence="4" type="ORF">ASPSYDRAFT_82733</name>
</gene>
<reference evidence="5" key="1">
    <citation type="journal article" date="2017" name="Genome Biol.">
        <title>Comparative genomics reveals high biological diversity and specific adaptations in the industrially and medically important fungal genus Aspergillus.</title>
        <authorList>
            <person name="de Vries R.P."/>
            <person name="Riley R."/>
            <person name="Wiebenga A."/>
            <person name="Aguilar-Osorio G."/>
            <person name="Amillis S."/>
            <person name="Uchima C.A."/>
            <person name="Anderluh G."/>
            <person name="Asadollahi M."/>
            <person name="Askin M."/>
            <person name="Barry K."/>
            <person name="Battaglia E."/>
            <person name="Bayram O."/>
            <person name="Benocci T."/>
            <person name="Braus-Stromeyer S.A."/>
            <person name="Caldana C."/>
            <person name="Canovas D."/>
            <person name="Cerqueira G.C."/>
            <person name="Chen F."/>
            <person name="Chen W."/>
            <person name="Choi C."/>
            <person name="Clum A."/>
            <person name="Dos Santos R.A."/>
            <person name="Damasio A.R."/>
            <person name="Diallinas G."/>
            <person name="Emri T."/>
            <person name="Fekete E."/>
            <person name="Flipphi M."/>
            <person name="Freyberg S."/>
            <person name="Gallo A."/>
            <person name="Gournas C."/>
            <person name="Habgood R."/>
            <person name="Hainaut M."/>
            <person name="Harispe M.L."/>
            <person name="Henrissat B."/>
            <person name="Hilden K.S."/>
            <person name="Hope R."/>
            <person name="Hossain A."/>
            <person name="Karabika E."/>
            <person name="Karaffa L."/>
            <person name="Karanyi Z."/>
            <person name="Krasevec N."/>
            <person name="Kuo A."/>
            <person name="Kusch H."/>
            <person name="LaButti K."/>
            <person name="Lagendijk E.L."/>
            <person name="Lapidus A."/>
            <person name="Levasseur A."/>
            <person name="Lindquist E."/>
            <person name="Lipzen A."/>
            <person name="Logrieco A.F."/>
            <person name="MacCabe A."/>
            <person name="Maekelae M.R."/>
            <person name="Malavazi I."/>
            <person name="Melin P."/>
            <person name="Meyer V."/>
            <person name="Mielnichuk N."/>
            <person name="Miskei M."/>
            <person name="Molnar A.P."/>
            <person name="Mule G."/>
            <person name="Ngan C.Y."/>
            <person name="Orejas M."/>
            <person name="Orosz E."/>
            <person name="Ouedraogo J.P."/>
            <person name="Overkamp K.M."/>
            <person name="Park H.-S."/>
            <person name="Perrone G."/>
            <person name="Piumi F."/>
            <person name="Punt P.J."/>
            <person name="Ram A.F."/>
            <person name="Ramon A."/>
            <person name="Rauscher S."/>
            <person name="Record E."/>
            <person name="Riano-Pachon D.M."/>
            <person name="Robert V."/>
            <person name="Roehrig J."/>
            <person name="Ruller R."/>
            <person name="Salamov A."/>
            <person name="Salih N.S."/>
            <person name="Samson R.A."/>
            <person name="Sandor E."/>
            <person name="Sanguinetti M."/>
            <person name="Schuetze T."/>
            <person name="Sepcic K."/>
            <person name="Shelest E."/>
            <person name="Sherlock G."/>
            <person name="Sophianopoulou V."/>
            <person name="Squina F.M."/>
            <person name="Sun H."/>
            <person name="Susca A."/>
            <person name="Todd R.B."/>
            <person name="Tsang A."/>
            <person name="Unkles S.E."/>
            <person name="van de Wiele N."/>
            <person name="van Rossen-Uffink D."/>
            <person name="Oliveira J.V."/>
            <person name="Vesth T.C."/>
            <person name="Visser J."/>
            <person name="Yu J.-H."/>
            <person name="Zhou M."/>
            <person name="Andersen M.R."/>
            <person name="Archer D.B."/>
            <person name="Baker S.E."/>
            <person name="Benoit I."/>
            <person name="Brakhage A.A."/>
            <person name="Braus G.H."/>
            <person name="Fischer R."/>
            <person name="Frisvad J.C."/>
            <person name="Goldman G.H."/>
            <person name="Houbraken J."/>
            <person name="Oakley B."/>
            <person name="Pocsi I."/>
            <person name="Scazzocchio C."/>
            <person name="Seiboth B."/>
            <person name="vanKuyk P.A."/>
            <person name="Wortman J."/>
            <person name="Dyer P.S."/>
            <person name="Grigoriev I.V."/>
        </authorList>
    </citation>
    <scope>NUCLEOTIDE SEQUENCE [LARGE SCALE GENOMIC DNA]</scope>
    <source>
        <strain evidence="5">CBS 593.65</strain>
    </source>
</reference>
<dbReference type="PANTHER" id="PTHR42748">
    <property type="entry name" value="NITROGEN METABOLITE REPRESSION PROTEIN NMRA FAMILY MEMBER"/>
    <property type="match status" value="1"/>
</dbReference>
<dbReference type="CDD" id="cd05251">
    <property type="entry name" value="NmrA_like_SDR_a"/>
    <property type="match status" value="1"/>
</dbReference>
<dbReference type="EMBL" id="KV878599">
    <property type="protein sequence ID" value="OJJ52778.1"/>
    <property type="molecule type" value="Genomic_DNA"/>
</dbReference>
<keyword evidence="2" id="KW-0521">NADP</keyword>
<dbReference type="PANTHER" id="PTHR42748:SF28">
    <property type="entry name" value="NMRA-LIKE DOMAIN-CONTAINING PROTEIN"/>
    <property type="match status" value="1"/>
</dbReference>
<feature type="domain" description="NmrA-like" evidence="3">
    <location>
        <begin position="4"/>
        <end position="273"/>
    </location>
</feature>
<dbReference type="Gene3D" id="3.90.25.10">
    <property type="entry name" value="UDP-galactose 4-epimerase, domain 1"/>
    <property type="match status" value="1"/>
</dbReference>
<evidence type="ECO:0000313" key="4">
    <source>
        <dbReference type="EMBL" id="OJJ52778.1"/>
    </source>
</evidence>
<sequence>MASKRVVAVIGATGNQGGSFVDHLLAYDTGHYVVRAVTRNPDTEAAKDLVTRGVQVVQADLDDVLSLTKAFEGSYAIFAVTDFWTLAEHLGVEEAAARETRQGRNLADAAEATGESLGHYIWSTLVDTARVSDGHFVVPHYESKAAVARYIESKPELCSRTTFLWCSYYASNLTRDYLRPVFIPSAGKYVQMQAVPEDTPMALMGDTRANLGAFAVAILEQPQMTRGGKVVFAYIEKTTLGGILESWAKAHGVKAQYIQIPSESYFRLFQGQVEEMHVGMGFWDYARNKSWVPKQGLLTYHDLGIDTSRLMSVEASFGQLPLQ</sequence>
<protein>
    <recommendedName>
        <fullName evidence="3">NmrA-like domain-containing protein</fullName>
    </recommendedName>
</protein>
<dbReference type="AlphaFoldDB" id="A0A1L9T033"/>
<proteinExistence type="inferred from homology"/>
<dbReference type="InterPro" id="IPR051164">
    <property type="entry name" value="NmrA-like_oxidored"/>
</dbReference>
<dbReference type="InterPro" id="IPR036291">
    <property type="entry name" value="NAD(P)-bd_dom_sf"/>
</dbReference>
<keyword evidence="5" id="KW-1185">Reference proteome</keyword>
<evidence type="ECO:0000313" key="5">
    <source>
        <dbReference type="Proteomes" id="UP000184356"/>
    </source>
</evidence>
<dbReference type="Pfam" id="PF05368">
    <property type="entry name" value="NmrA"/>
    <property type="match status" value="1"/>
</dbReference>
<dbReference type="OrthoDB" id="3358371at2759"/>
<organism evidence="4 5">
    <name type="scientific">Aspergillus sydowii CBS 593.65</name>
    <dbReference type="NCBI Taxonomy" id="1036612"/>
    <lineage>
        <taxon>Eukaryota</taxon>
        <taxon>Fungi</taxon>
        <taxon>Dikarya</taxon>
        <taxon>Ascomycota</taxon>
        <taxon>Pezizomycotina</taxon>
        <taxon>Eurotiomycetes</taxon>
        <taxon>Eurotiomycetidae</taxon>
        <taxon>Eurotiales</taxon>
        <taxon>Aspergillaceae</taxon>
        <taxon>Aspergillus</taxon>
        <taxon>Aspergillus subgen. Nidulantes</taxon>
    </lineage>
</organism>
<dbReference type="RefSeq" id="XP_040696584.1">
    <property type="nucleotide sequence ID" value="XM_040851164.1"/>
</dbReference>
<dbReference type="Gene3D" id="3.40.50.720">
    <property type="entry name" value="NAD(P)-binding Rossmann-like Domain"/>
    <property type="match status" value="1"/>
</dbReference>
<evidence type="ECO:0000256" key="2">
    <source>
        <dbReference type="ARBA" id="ARBA00022857"/>
    </source>
</evidence>